<keyword evidence="1" id="KW-1133">Transmembrane helix</keyword>
<evidence type="ECO:0000313" key="3">
    <source>
        <dbReference type="Proteomes" id="UP000019149"/>
    </source>
</evidence>
<dbReference type="KEGG" id="egl:EGR_09784"/>
<dbReference type="AlphaFoldDB" id="W6UA43"/>
<dbReference type="Proteomes" id="UP000019149">
    <property type="component" value="Unassembled WGS sequence"/>
</dbReference>
<name>W6UA43_ECHGR</name>
<evidence type="ECO:0000313" key="2">
    <source>
        <dbReference type="EMBL" id="EUB55347.1"/>
    </source>
</evidence>
<keyword evidence="1" id="KW-0812">Transmembrane</keyword>
<keyword evidence="3" id="KW-1185">Reference proteome</keyword>
<gene>
    <name evidence="2" type="ORF">EGR_09784</name>
</gene>
<dbReference type="RefSeq" id="XP_024346543.1">
    <property type="nucleotide sequence ID" value="XM_024499033.1"/>
</dbReference>
<organism evidence="2 3">
    <name type="scientific">Echinococcus granulosus</name>
    <name type="common">Hydatid tapeworm</name>
    <dbReference type="NCBI Taxonomy" id="6210"/>
    <lineage>
        <taxon>Eukaryota</taxon>
        <taxon>Metazoa</taxon>
        <taxon>Spiralia</taxon>
        <taxon>Lophotrochozoa</taxon>
        <taxon>Platyhelminthes</taxon>
        <taxon>Cestoda</taxon>
        <taxon>Eucestoda</taxon>
        <taxon>Cyclophyllidea</taxon>
        <taxon>Taeniidae</taxon>
        <taxon>Echinococcus</taxon>
        <taxon>Echinococcus granulosus group</taxon>
    </lineage>
</organism>
<feature type="transmembrane region" description="Helical" evidence="1">
    <location>
        <begin position="17"/>
        <end position="40"/>
    </location>
</feature>
<dbReference type="GeneID" id="36345499"/>
<dbReference type="CTD" id="36345499"/>
<evidence type="ECO:0000256" key="1">
    <source>
        <dbReference type="SAM" id="Phobius"/>
    </source>
</evidence>
<accession>W6UA43</accession>
<protein>
    <submittedName>
        <fullName evidence="2">Uncharacterized protein</fullName>
    </submittedName>
</protein>
<comment type="caution">
    <text evidence="2">The sequence shown here is derived from an EMBL/GenBank/DDBJ whole genome shotgun (WGS) entry which is preliminary data.</text>
</comment>
<sequence length="80" mass="9263">MQFFAQNDPNSLKINNVYFLLALLYFLPTFSFLSLTSGLLQMLTIFICTSYHYGDALNCLIHAMLCFCRCTNRRILKITP</sequence>
<reference evidence="2 3" key="1">
    <citation type="journal article" date="2013" name="Nat. Genet.">
        <title>The genome of the hydatid tapeworm Echinococcus granulosus.</title>
        <authorList>
            <person name="Zheng H."/>
            <person name="Zhang W."/>
            <person name="Zhang L."/>
            <person name="Zhang Z."/>
            <person name="Li J."/>
            <person name="Lu G."/>
            <person name="Zhu Y."/>
            <person name="Wang Y."/>
            <person name="Huang Y."/>
            <person name="Liu J."/>
            <person name="Kang H."/>
            <person name="Chen J."/>
            <person name="Wang L."/>
            <person name="Chen A."/>
            <person name="Yu S."/>
            <person name="Gao Z."/>
            <person name="Jin L."/>
            <person name="Gu W."/>
            <person name="Wang Z."/>
            <person name="Zhao L."/>
            <person name="Shi B."/>
            <person name="Wen H."/>
            <person name="Lin R."/>
            <person name="Jones M.K."/>
            <person name="Brejova B."/>
            <person name="Vinar T."/>
            <person name="Zhao G."/>
            <person name="McManus D.P."/>
            <person name="Chen Z."/>
            <person name="Zhou Y."/>
            <person name="Wang S."/>
        </authorList>
    </citation>
    <scope>NUCLEOTIDE SEQUENCE [LARGE SCALE GENOMIC DNA]</scope>
</reference>
<dbReference type="EMBL" id="APAU02000167">
    <property type="protein sequence ID" value="EUB55347.1"/>
    <property type="molecule type" value="Genomic_DNA"/>
</dbReference>
<keyword evidence="1" id="KW-0472">Membrane</keyword>
<proteinExistence type="predicted"/>